<evidence type="ECO:0000313" key="5">
    <source>
        <dbReference type="Proteomes" id="UP000076078"/>
    </source>
</evidence>
<accession>A0A152A8L4</accession>
<dbReference type="GO" id="GO:0008270">
    <property type="term" value="F:zinc ion binding"/>
    <property type="evidence" value="ECO:0007669"/>
    <property type="project" value="UniProtKB-KW"/>
</dbReference>
<dbReference type="SUPFAM" id="SSF57845">
    <property type="entry name" value="B-box zinc-binding domain"/>
    <property type="match status" value="2"/>
</dbReference>
<dbReference type="PROSITE" id="PS50119">
    <property type="entry name" value="ZF_BBOX"/>
    <property type="match status" value="1"/>
</dbReference>
<feature type="domain" description="B box-type" evidence="3">
    <location>
        <begin position="46"/>
        <end position="86"/>
    </location>
</feature>
<dbReference type="InterPro" id="IPR050767">
    <property type="entry name" value="Sel1_AlgK"/>
</dbReference>
<dbReference type="SMART" id="SM00671">
    <property type="entry name" value="SEL1"/>
    <property type="match status" value="7"/>
</dbReference>
<dbReference type="SMART" id="SM00336">
    <property type="entry name" value="BBOX"/>
    <property type="match status" value="2"/>
</dbReference>
<keyword evidence="2" id="KW-0862">Zinc</keyword>
<keyword evidence="2" id="KW-0863">Zinc-finger</keyword>
<comment type="similarity">
    <text evidence="1">Belongs to the sel-1 family.</text>
</comment>
<evidence type="ECO:0000256" key="1">
    <source>
        <dbReference type="ARBA" id="ARBA00038101"/>
    </source>
</evidence>
<dbReference type="Gene3D" id="1.25.40.10">
    <property type="entry name" value="Tetratricopeptide repeat domain"/>
    <property type="match status" value="4"/>
</dbReference>
<dbReference type="InterPro" id="IPR000315">
    <property type="entry name" value="Znf_B-box"/>
</dbReference>
<proteinExistence type="inferred from homology"/>
<dbReference type="Gene3D" id="3.30.160.60">
    <property type="entry name" value="Classic Zinc Finger"/>
    <property type="match status" value="1"/>
</dbReference>
<dbReference type="PANTHER" id="PTHR11102">
    <property type="entry name" value="SEL-1-LIKE PROTEIN"/>
    <property type="match status" value="1"/>
</dbReference>
<name>A0A152A8L4_TIELA</name>
<keyword evidence="2" id="KW-0479">Metal-binding</keyword>
<reference evidence="4 5" key="1">
    <citation type="submission" date="2015-12" db="EMBL/GenBank/DDBJ databases">
        <title>Dictyostelia acquired genes for synthesis and detection of signals that induce cell-type specialization by lateral gene transfer from prokaryotes.</title>
        <authorList>
            <person name="Gloeckner G."/>
            <person name="Schaap P."/>
        </authorList>
    </citation>
    <scope>NUCLEOTIDE SEQUENCE [LARGE SCALE GENOMIC DNA]</scope>
    <source>
        <strain evidence="4 5">TK</strain>
    </source>
</reference>
<dbReference type="Pfam" id="PF00643">
    <property type="entry name" value="zf-B_box"/>
    <property type="match status" value="1"/>
</dbReference>
<protein>
    <recommendedName>
        <fullName evidence="3">B box-type domain-containing protein</fullName>
    </recommendedName>
</protein>
<dbReference type="PANTHER" id="PTHR11102:SF160">
    <property type="entry name" value="ERAD-ASSOCIATED E3 UBIQUITIN-PROTEIN LIGASE COMPONENT HRD3"/>
    <property type="match status" value="1"/>
</dbReference>
<keyword evidence="5" id="KW-1185">Reference proteome</keyword>
<dbReference type="InterPro" id="IPR011990">
    <property type="entry name" value="TPR-like_helical_dom_sf"/>
</dbReference>
<gene>
    <name evidence="4" type="ORF">DLAC_01280</name>
</gene>
<evidence type="ECO:0000256" key="2">
    <source>
        <dbReference type="PROSITE-ProRule" id="PRU00024"/>
    </source>
</evidence>
<dbReference type="OrthoDB" id="272077at2759"/>
<evidence type="ECO:0000259" key="3">
    <source>
        <dbReference type="PROSITE" id="PS50119"/>
    </source>
</evidence>
<dbReference type="Pfam" id="PF08238">
    <property type="entry name" value="Sel1"/>
    <property type="match status" value="7"/>
</dbReference>
<dbReference type="EMBL" id="LODT01000004">
    <property type="protein sequence ID" value="KYR02441.1"/>
    <property type="molecule type" value="Genomic_DNA"/>
</dbReference>
<dbReference type="InterPro" id="IPR006597">
    <property type="entry name" value="Sel1-like"/>
</dbReference>
<dbReference type="InParanoid" id="A0A152A8L4"/>
<dbReference type="STRING" id="361077.A0A152A8L4"/>
<organism evidence="4 5">
    <name type="scientific">Tieghemostelium lacteum</name>
    <name type="common">Slime mold</name>
    <name type="synonym">Dictyostelium lacteum</name>
    <dbReference type="NCBI Taxonomy" id="361077"/>
    <lineage>
        <taxon>Eukaryota</taxon>
        <taxon>Amoebozoa</taxon>
        <taxon>Evosea</taxon>
        <taxon>Eumycetozoa</taxon>
        <taxon>Dictyostelia</taxon>
        <taxon>Dictyosteliales</taxon>
        <taxon>Raperosteliaceae</taxon>
        <taxon>Tieghemostelium</taxon>
    </lineage>
</organism>
<dbReference type="Proteomes" id="UP000076078">
    <property type="component" value="Unassembled WGS sequence"/>
</dbReference>
<comment type="caution">
    <text evidence="4">The sequence shown here is derived from an EMBL/GenBank/DDBJ whole genome shotgun (WGS) entry which is preliminary data.</text>
</comment>
<dbReference type="SUPFAM" id="SSF81901">
    <property type="entry name" value="HCP-like"/>
    <property type="match status" value="3"/>
</dbReference>
<evidence type="ECO:0000313" key="4">
    <source>
        <dbReference type="EMBL" id="KYR02441.1"/>
    </source>
</evidence>
<sequence length="1011" mass="114573">MDNYKKRCIVHNEKYISGCVDCKTISCMKCVVSTHRGHSQIGLREYENLSCSLHRKPLDMVCWSCLMIQCADCIDLEHFTHNYGPIQKKSKAMSTISFGVPGKNSTLKRRSLQQPGVMQIPIHTITNNKPPLFSGGTNSSMSIETTVINDNEIKIKCTESIPEQCAINHVSPVPSNDNFLKVPIPTIKTPKKSNHNQIVNIQNSETKSELKELTAEEIHQKMLIKNLEKIINDNIKEAERGDVDCSFNVARAYSKLGMVEQSYGWYLHAAEKGNQRAQYHLACILEKGIPNVLLPDLSSASHWFFRSGNIHLDGEGGDKDAIFKMAIYYSRGTGGVEYNMDRSLELLRKGAKEGQDQCAYALGQYYMSTVKNSVEAIQWFTMSADCSYTRAYHDLGNCYRFNPNPNYSKAFECYLKSSPVYPVSINSIGEMYLNQTAPRHFIKDQKLCIAISRLYFCKASQFDVKDAVVNLQIANIKDQKPLHKTTPFIEEFKIYSSNLLDSERQILIDSITNIKAPTIPVSPTSNDINAFLNSQPSTTTPPPSCASSPVYFTSTSNSPQKNSPLHSYLIPSVANDEPIEIQKSHSSTSPGLSNWKVTKRSPIPQFQRSPFVATHKLGQTKSKHIPTLSTPSKSAYELSYRRPDHESSVYSTLTPRLSKLKLKYKPSKLLRQSSAMLPTTPKAEVLKFEHPIPESKIKMKDGSFYLQNTILENASMDSALDKCIEAHPTQTIPEAIESCKHLFKAGHNGAIAYAGYLYIQIKSKQSKGIEILKLAALDQNGRACYELAKHYQYSDPKIALYWAKKGTKYGYSRSMLIVGCVLTEDLHNFVEAKIWLNKYLELVDDMDTKRVVYRWLGVLASLTFKWEESVQFHQKSIEEYKYVTDSLLYLATCYYHGYGCKVDLEMALKLFEKAGRCGYSRGYIGAGLMYLRGEYVTQNSSIAMAFFNQAYSQDKSCAEGNIYSMYLEKCVQTDTDPQYTYKMVDRINTLELQYDKIRQIYINCIPNYYTK</sequence>
<dbReference type="AlphaFoldDB" id="A0A152A8L4"/>